<accession>A0AAE3SKY3</accession>
<dbReference type="InterPro" id="IPR013022">
    <property type="entry name" value="Xyl_isomerase-like_TIM-brl"/>
</dbReference>
<name>A0AAE3SKY3_9BACT</name>
<dbReference type="PANTHER" id="PTHR12110:SF41">
    <property type="entry name" value="INOSOSE DEHYDRATASE"/>
    <property type="match status" value="1"/>
</dbReference>
<organism evidence="2 3">
    <name type="scientific">Plebeiibacterium marinum</name>
    <dbReference type="NCBI Taxonomy" id="2992111"/>
    <lineage>
        <taxon>Bacteria</taxon>
        <taxon>Pseudomonadati</taxon>
        <taxon>Bacteroidota</taxon>
        <taxon>Bacteroidia</taxon>
        <taxon>Marinilabiliales</taxon>
        <taxon>Marinilabiliaceae</taxon>
        <taxon>Plebeiibacterium</taxon>
    </lineage>
</organism>
<dbReference type="EMBL" id="JAPDPI010000044">
    <property type="protein sequence ID" value="MCW3807350.1"/>
    <property type="molecule type" value="Genomic_DNA"/>
</dbReference>
<evidence type="ECO:0000259" key="1">
    <source>
        <dbReference type="Pfam" id="PF01261"/>
    </source>
</evidence>
<dbReference type="InterPro" id="IPR050312">
    <property type="entry name" value="IolE/XylAMocC-like"/>
</dbReference>
<gene>
    <name evidence="2" type="ORF">OM074_17060</name>
</gene>
<feature type="domain" description="Xylose isomerase-like TIM barrel" evidence="1">
    <location>
        <begin position="87"/>
        <end position="340"/>
    </location>
</feature>
<dbReference type="PANTHER" id="PTHR12110">
    <property type="entry name" value="HYDROXYPYRUVATE ISOMERASE"/>
    <property type="match status" value="1"/>
</dbReference>
<evidence type="ECO:0000313" key="3">
    <source>
        <dbReference type="Proteomes" id="UP001207408"/>
    </source>
</evidence>
<keyword evidence="3" id="KW-1185">Reference proteome</keyword>
<reference evidence="2" key="1">
    <citation type="submission" date="2022-10" db="EMBL/GenBank/DDBJ databases">
        <authorList>
            <person name="Yu W.X."/>
        </authorList>
    </citation>
    <scope>NUCLEOTIDE SEQUENCE</scope>
    <source>
        <strain evidence="2">D04</strain>
    </source>
</reference>
<dbReference type="GO" id="GO:0016853">
    <property type="term" value="F:isomerase activity"/>
    <property type="evidence" value="ECO:0007669"/>
    <property type="project" value="UniProtKB-KW"/>
</dbReference>
<sequence>MSGKIKKPKRFKILAILLGVLFVLVAVVYQNVYGANGFKITDAEIDSILKSSSQPASMAEDKPIQAIQQFQLRKIIQTEEDARLALQLVKASGYEGIELNGFMIKKVPFIVPVLTWMAGMPTGNSGKLNWLDLIKESGLKVVSIHEDLGSILKNTEEIINEAKAFGTNYIVVTGMFRYDYSDRQAVLQLAEDLNKAGKLLKQGGINFLYHNHNCEFRRVETGETAFDLLLEKTNPDYVNFEFDSFWAAEAGCDAIEWMEKLGSRMKLYHINDRGNREKGNMGSIIESDGMELGMGNMNLEGLISTAKKHGVKAIILETHKNWIDDSPVKSFQISSEYLKKHI</sequence>
<dbReference type="InterPro" id="IPR036237">
    <property type="entry name" value="Xyl_isomerase-like_sf"/>
</dbReference>
<dbReference type="RefSeq" id="WP_301201673.1">
    <property type="nucleotide sequence ID" value="NZ_JAPDPI010000044.1"/>
</dbReference>
<evidence type="ECO:0000313" key="2">
    <source>
        <dbReference type="EMBL" id="MCW3807350.1"/>
    </source>
</evidence>
<dbReference type="Proteomes" id="UP001207408">
    <property type="component" value="Unassembled WGS sequence"/>
</dbReference>
<keyword evidence="2" id="KW-0413">Isomerase</keyword>
<dbReference type="AlphaFoldDB" id="A0AAE3SKY3"/>
<comment type="caution">
    <text evidence="2">The sequence shown here is derived from an EMBL/GenBank/DDBJ whole genome shotgun (WGS) entry which is preliminary data.</text>
</comment>
<dbReference type="SUPFAM" id="SSF51658">
    <property type="entry name" value="Xylose isomerase-like"/>
    <property type="match status" value="1"/>
</dbReference>
<proteinExistence type="predicted"/>
<dbReference type="Pfam" id="PF01261">
    <property type="entry name" value="AP_endonuc_2"/>
    <property type="match status" value="1"/>
</dbReference>
<dbReference type="Gene3D" id="3.20.20.150">
    <property type="entry name" value="Divalent-metal-dependent TIM barrel enzymes"/>
    <property type="match status" value="1"/>
</dbReference>
<protein>
    <submittedName>
        <fullName evidence="2">Sugar phosphate isomerase/epimerase</fullName>
    </submittedName>
</protein>